<sequence length="70" mass="8013">MEGIAETDEDEEVFNSDHAQENRVINLAIDPTLVDRQKCSMRQHVQPISELVCNYVFRLSILSSWVASSF</sequence>
<keyword evidence="2" id="KW-1185">Reference proteome</keyword>
<evidence type="ECO:0000313" key="1">
    <source>
        <dbReference type="EMBL" id="VDP95810.1"/>
    </source>
</evidence>
<dbReference type="EMBL" id="UZAN01075679">
    <property type="protein sequence ID" value="VDP95810.1"/>
    <property type="molecule type" value="Genomic_DNA"/>
</dbReference>
<organism evidence="1 2">
    <name type="scientific">Echinostoma caproni</name>
    <dbReference type="NCBI Taxonomy" id="27848"/>
    <lineage>
        <taxon>Eukaryota</taxon>
        <taxon>Metazoa</taxon>
        <taxon>Spiralia</taxon>
        <taxon>Lophotrochozoa</taxon>
        <taxon>Platyhelminthes</taxon>
        <taxon>Trematoda</taxon>
        <taxon>Digenea</taxon>
        <taxon>Plagiorchiida</taxon>
        <taxon>Echinostomata</taxon>
        <taxon>Echinostomatoidea</taxon>
        <taxon>Echinostomatidae</taxon>
        <taxon>Echinostoma</taxon>
    </lineage>
</organism>
<name>A0A3P8HYE0_9TREM</name>
<protein>
    <submittedName>
        <fullName evidence="1">Uncharacterized protein</fullName>
    </submittedName>
</protein>
<dbReference type="AlphaFoldDB" id="A0A3P8HYE0"/>
<accession>A0A3P8HYE0</accession>
<gene>
    <name evidence="1" type="ORF">ECPE_LOCUS18205</name>
</gene>
<evidence type="ECO:0000313" key="2">
    <source>
        <dbReference type="Proteomes" id="UP000272942"/>
    </source>
</evidence>
<dbReference type="Proteomes" id="UP000272942">
    <property type="component" value="Unassembled WGS sequence"/>
</dbReference>
<proteinExistence type="predicted"/>
<reference evidence="1 2" key="1">
    <citation type="submission" date="2018-11" db="EMBL/GenBank/DDBJ databases">
        <authorList>
            <consortium name="Pathogen Informatics"/>
        </authorList>
    </citation>
    <scope>NUCLEOTIDE SEQUENCE [LARGE SCALE GENOMIC DNA]</scope>
    <source>
        <strain evidence="1 2">Egypt</strain>
    </source>
</reference>